<dbReference type="GO" id="GO:0004553">
    <property type="term" value="F:hydrolase activity, hydrolyzing O-glycosyl compounds"/>
    <property type="evidence" value="ECO:0007669"/>
    <property type="project" value="InterPro"/>
</dbReference>
<dbReference type="Proteomes" id="UP000085678">
    <property type="component" value="Unplaced"/>
</dbReference>
<keyword evidence="8" id="KW-1185">Reference proteome</keyword>
<dbReference type="PANTHER" id="PTHR10963:SF55">
    <property type="entry name" value="GLYCOSIDE HYDROLASE FAMILY 16 PROTEIN"/>
    <property type="match status" value="1"/>
</dbReference>
<evidence type="ECO:0000256" key="5">
    <source>
        <dbReference type="SAM" id="MobiDB-lite"/>
    </source>
</evidence>
<feature type="compositionally biased region" description="Low complexity" evidence="5">
    <location>
        <begin position="128"/>
        <end position="153"/>
    </location>
</feature>
<dbReference type="InterPro" id="IPR043030">
    <property type="entry name" value="BGBP_N_sf"/>
</dbReference>
<dbReference type="InParanoid" id="A0A1S3JCY2"/>
<dbReference type="PROSITE" id="PS51762">
    <property type="entry name" value="GH16_2"/>
    <property type="match status" value="1"/>
</dbReference>
<dbReference type="RefSeq" id="XP_013408262.1">
    <property type="nucleotide sequence ID" value="XM_013552808.1"/>
</dbReference>
<dbReference type="InterPro" id="IPR000757">
    <property type="entry name" value="Beta-glucanase-like"/>
</dbReference>
<dbReference type="InterPro" id="IPR050546">
    <property type="entry name" value="Glycosyl_Hydrlase_16"/>
</dbReference>
<evidence type="ECO:0000313" key="9">
    <source>
        <dbReference type="RefSeq" id="XP_013408262.1"/>
    </source>
</evidence>
<organism evidence="8 9">
    <name type="scientific">Lingula anatina</name>
    <name type="common">Brachiopod</name>
    <name type="synonym">Lingula unguis</name>
    <dbReference type="NCBI Taxonomy" id="7574"/>
    <lineage>
        <taxon>Eukaryota</taxon>
        <taxon>Metazoa</taxon>
        <taxon>Spiralia</taxon>
        <taxon>Lophotrochozoa</taxon>
        <taxon>Brachiopoda</taxon>
        <taxon>Linguliformea</taxon>
        <taxon>Lingulata</taxon>
        <taxon>Lingulida</taxon>
        <taxon>Linguloidea</taxon>
        <taxon>Lingulidae</taxon>
        <taxon>Lingula</taxon>
    </lineage>
</organism>
<evidence type="ECO:0000256" key="4">
    <source>
        <dbReference type="ARBA" id="ARBA00022859"/>
    </source>
</evidence>
<dbReference type="Gene3D" id="2.60.40.2140">
    <property type="entry name" value="Beta-1,3-glucan-recognition protein, N-terminal domain"/>
    <property type="match status" value="1"/>
</dbReference>
<gene>
    <name evidence="9" type="primary">LOC106172191</name>
</gene>
<evidence type="ECO:0000259" key="6">
    <source>
        <dbReference type="PROSITE" id="PS51762"/>
    </source>
</evidence>
<evidence type="ECO:0000256" key="3">
    <source>
        <dbReference type="ARBA" id="ARBA00022588"/>
    </source>
</evidence>
<evidence type="ECO:0000313" key="8">
    <source>
        <dbReference type="Proteomes" id="UP000085678"/>
    </source>
</evidence>
<dbReference type="InterPro" id="IPR013320">
    <property type="entry name" value="ConA-like_dom_sf"/>
</dbReference>
<dbReference type="GeneID" id="106172191"/>
<dbReference type="Gene3D" id="2.60.120.200">
    <property type="match status" value="1"/>
</dbReference>
<comment type="similarity">
    <text evidence="2">Belongs to the insect beta-1,3-glucan binding protein family.</text>
</comment>
<evidence type="ECO:0000259" key="7">
    <source>
        <dbReference type="PROSITE" id="PS51969"/>
    </source>
</evidence>
<keyword evidence="4" id="KW-0391">Immunity</keyword>
<dbReference type="PANTHER" id="PTHR10963">
    <property type="entry name" value="GLYCOSYL HYDROLASE-RELATED"/>
    <property type="match status" value="1"/>
</dbReference>
<dbReference type="FunCoup" id="A0A1S3JCY2">
    <property type="interactions" value="70"/>
</dbReference>
<evidence type="ECO:0000256" key="1">
    <source>
        <dbReference type="ARBA" id="ARBA00006865"/>
    </source>
</evidence>
<feature type="non-terminal residue" evidence="9">
    <location>
        <position position="440"/>
    </location>
</feature>
<dbReference type="AlphaFoldDB" id="A0A1S3JCY2"/>
<dbReference type="STRING" id="7574.A0A1S3JCY2"/>
<dbReference type="GO" id="GO:0030246">
    <property type="term" value="F:carbohydrate binding"/>
    <property type="evidence" value="ECO:0007669"/>
    <property type="project" value="InterPro"/>
</dbReference>
<comment type="similarity">
    <text evidence="1">Belongs to the glycosyl hydrolase 16 family.</text>
</comment>
<protein>
    <submittedName>
        <fullName evidence="9">Beta-1,3-glucan-binding protein-like</fullName>
    </submittedName>
</protein>
<dbReference type="InterPro" id="IPR031756">
    <property type="entry name" value="BGBP_N"/>
</dbReference>
<dbReference type="SUPFAM" id="SSF49899">
    <property type="entry name" value="Concanavalin A-like lectins/glucanases"/>
    <property type="match status" value="1"/>
</dbReference>
<dbReference type="Pfam" id="PF00722">
    <property type="entry name" value="Glyco_hydro_16"/>
    <property type="match status" value="1"/>
</dbReference>
<proteinExistence type="inferred from homology"/>
<reference evidence="9" key="1">
    <citation type="submission" date="2025-08" db="UniProtKB">
        <authorList>
            <consortium name="RefSeq"/>
        </authorList>
    </citation>
    <scope>IDENTIFICATION</scope>
    <source>
        <tissue evidence="9">Gonads</tissue>
    </source>
</reference>
<feature type="region of interest" description="Disordered" evidence="5">
    <location>
        <begin position="128"/>
        <end position="158"/>
    </location>
</feature>
<sequence length="440" mass="48289">MNLPVYRLIISTAFVAVLLTSAATYILKPVKISLTASSGMRFAYKDEDSQVSLVAFHYSINKPLIATDAGDYNVDVTAREPGTGAFVEVNNDVILQPGDVVNYWYYVVRGSRAYQKLDLSWTVPAGPTSPSTTVAAPPGEAPTTPATTGAPPTSEGPPDRCATYPCLIFEDNFDTLDLNTWEHEITAGGGGNWEFQYYTNNRSNTYVRDGVLFIKPTLTADKFGEAFLSSGRLDLWGSGPADRCTGNAFYGCERHGNANNYINPIQSGRLRTAHSFDFRYGRVEIEAKMPTGDWIWPAIWMLPTNQAYGSWPASGEIDIVESRGNMFLRNGAASIGVDTVTSTLHWGPYVQLNDFFRTTSSVTSQSGTFGTGFHTYVLEWDEKSIRSSVDGIELLSVSPGEGGFWEMGDFAARAPGIDNPWGTNAPNRRMSPFDQEVRQD</sequence>
<dbReference type="GO" id="GO:0045087">
    <property type="term" value="P:innate immune response"/>
    <property type="evidence" value="ECO:0007669"/>
    <property type="project" value="UniProtKB-KW"/>
</dbReference>
<feature type="region of interest" description="Disordered" evidence="5">
    <location>
        <begin position="416"/>
        <end position="440"/>
    </location>
</feature>
<accession>A0A1S3JCY2</accession>
<keyword evidence="3" id="KW-0399">Innate immunity</keyword>
<dbReference type="KEGG" id="lak:106172191"/>
<evidence type="ECO:0000256" key="2">
    <source>
        <dbReference type="ARBA" id="ARBA00008781"/>
    </source>
</evidence>
<dbReference type="GO" id="GO:0005975">
    <property type="term" value="P:carbohydrate metabolic process"/>
    <property type="evidence" value="ECO:0007669"/>
    <property type="project" value="InterPro"/>
</dbReference>
<dbReference type="Pfam" id="PF15886">
    <property type="entry name" value="CBM39"/>
    <property type="match status" value="1"/>
</dbReference>
<dbReference type="OrthoDB" id="4781at2759"/>
<name>A0A1S3JCY2_LINAN</name>
<dbReference type="PROSITE" id="PS51969">
    <property type="entry name" value="CBM39"/>
    <property type="match status" value="1"/>
</dbReference>
<feature type="domain" description="GH16" evidence="6">
    <location>
        <begin position="146"/>
        <end position="440"/>
    </location>
</feature>
<feature type="domain" description="CBM39" evidence="7">
    <location>
        <begin position="25"/>
        <end position="128"/>
    </location>
</feature>